<name>A0A2V5HJS9_ASPV1</name>
<dbReference type="EMBL" id="KZ825101">
    <property type="protein sequence ID" value="PYI24725.1"/>
    <property type="molecule type" value="Genomic_DNA"/>
</dbReference>
<evidence type="ECO:0000313" key="2">
    <source>
        <dbReference type="Proteomes" id="UP000249829"/>
    </source>
</evidence>
<evidence type="ECO:0000313" key="1">
    <source>
        <dbReference type="EMBL" id="PYI24725.1"/>
    </source>
</evidence>
<gene>
    <name evidence="1" type="ORF">BO99DRAFT_2766</name>
</gene>
<dbReference type="AlphaFoldDB" id="A0A2V5HJS9"/>
<sequence length="108" mass="12439">MREYGLSSPFDPSLLFFHTLIEFTSKRQYRLLEEYGRVADGWGKKLLSSRHGLGWDPLLGVGFLFWIPISSCSWLRPVRSGHFTSIKSAQHGLTYNNSCLIFHLSVYL</sequence>
<reference evidence="1 2" key="1">
    <citation type="submission" date="2018-02" db="EMBL/GenBank/DDBJ databases">
        <title>The genomes of Aspergillus section Nigri reveals drivers in fungal speciation.</title>
        <authorList>
            <consortium name="DOE Joint Genome Institute"/>
            <person name="Vesth T.C."/>
            <person name="Nybo J."/>
            <person name="Theobald S."/>
            <person name="Brandl J."/>
            <person name="Frisvad J.C."/>
            <person name="Nielsen K.F."/>
            <person name="Lyhne E.K."/>
            <person name="Kogle M.E."/>
            <person name="Kuo A."/>
            <person name="Riley R."/>
            <person name="Clum A."/>
            <person name="Nolan M."/>
            <person name="Lipzen A."/>
            <person name="Salamov A."/>
            <person name="Henrissat B."/>
            <person name="Wiebenga A."/>
            <person name="De vries R.P."/>
            <person name="Grigoriev I.V."/>
            <person name="Mortensen U.H."/>
            <person name="Andersen M.R."/>
            <person name="Baker S.E."/>
        </authorList>
    </citation>
    <scope>NUCLEOTIDE SEQUENCE [LARGE SCALE GENOMIC DNA]</scope>
    <source>
        <strain evidence="1 2">CBS 115571</strain>
    </source>
</reference>
<keyword evidence="2" id="KW-1185">Reference proteome</keyword>
<accession>A0A2V5HJS9</accession>
<proteinExistence type="predicted"/>
<organism evidence="1 2">
    <name type="scientific">Aspergillus violaceofuscus (strain CBS 115571)</name>
    <dbReference type="NCBI Taxonomy" id="1450538"/>
    <lineage>
        <taxon>Eukaryota</taxon>
        <taxon>Fungi</taxon>
        <taxon>Dikarya</taxon>
        <taxon>Ascomycota</taxon>
        <taxon>Pezizomycotina</taxon>
        <taxon>Eurotiomycetes</taxon>
        <taxon>Eurotiomycetidae</taxon>
        <taxon>Eurotiales</taxon>
        <taxon>Aspergillaceae</taxon>
        <taxon>Aspergillus</taxon>
    </lineage>
</organism>
<dbReference type="Proteomes" id="UP000249829">
    <property type="component" value="Unassembled WGS sequence"/>
</dbReference>
<protein>
    <submittedName>
        <fullName evidence="1">Uncharacterized protein</fullName>
    </submittedName>
</protein>